<protein>
    <submittedName>
        <fullName evidence="1">Uncharacterized protein</fullName>
    </submittedName>
</protein>
<dbReference type="EMBL" id="GGEC01087701">
    <property type="protein sequence ID" value="MBX68185.1"/>
    <property type="molecule type" value="Transcribed_RNA"/>
</dbReference>
<organism evidence="1">
    <name type="scientific">Rhizophora mucronata</name>
    <name type="common">Asiatic mangrove</name>
    <dbReference type="NCBI Taxonomy" id="61149"/>
    <lineage>
        <taxon>Eukaryota</taxon>
        <taxon>Viridiplantae</taxon>
        <taxon>Streptophyta</taxon>
        <taxon>Embryophyta</taxon>
        <taxon>Tracheophyta</taxon>
        <taxon>Spermatophyta</taxon>
        <taxon>Magnoliopsida</taxon>
        <taxon>eudicotyledons</taxon>
        <taxon>Gunneridae</taxon>
        <taxon>Pentapetalae</taxon>
        <taxon>rosids</taxon>
        <taxon>fabids</taxon>
        <taxon>Malpighiales</taxon>
        <taxon>Rhizophoraceae</taxon>
        <taxon>Rhizophora</taxon>
    </lineage>
</organism>
<dbReference type="AlphaFoldDB" id="A0A2P2QMQ7"/>
<sequence length="31" mass="3546">MIKLSSNQWILVPFNGTFQIPSPRDFLPSLV</sequence>
<accession>A0A2P2QMQ7</accession>
<proteinExistence type="predicted"/>
<name>A0A2P2QMQ7_RHIMU</name>
<reference evidence="1" key="1">
    <citation type="submission" date="2018-02" db="EMBL/GenBank/DDBJ databases">
        <title>Rhizophora mucronata_Transcriptome.</title>
        <authorList>
            <person name="Meera S.P."/>
            <person name="Sreeshan A."/>
            <person name="Augustine A."/>
        </authorList>
    </citation>
    <scope>NUCLEOTIDE SEQUENCE</scope>
    <source>
        <tissue evidence="1">Leaf</tissue>
    </source>
</reference>
<evidence type="ECO:0000313" key="1">
    <source>
        <dbReference type="EMBL" id="MBX68185.1"/>
    </source>
</evidence>